<accession>A0A8S1U8E2</accession>
<dbReference type="Proteomes" id="UP000683925">
    <property type="component" value="Unassembled WGS sequence"/>
</dbReference>
<proteinExistence type="predicted"/>
<dbReference type="PROSITE" id="PS50082">
    <property type="entry name" value="WD_REPEATS_2"/>
    <property type="match status" value="1"/>
</dbReference>
<keyword evidence="1" id="KW-0853">WD repeat</keyword>
<dbReference type="InterPro" id="IPR001680">
    <property type="entry name" value="WD40_rpt"/>
</dbReference>
<gene>
    <name evidence="2" type="ORF">POCTA_138.1.T0380019</name>
</gene>
<dbReference type="AlphaFoldDB" id="A0A8S1U8E2"/>
<reference evidence="2" key="1">
    <citation type="submission" date="2021-01" db="EMBL/GenBank/DDBJ databases">
        <authorList>
            <consortium name="Genoscope - CEA"/>
            <person name="William W."/>
        </authorList>
    </citation>
    <scope>NUCLEOTIDE SEQUENCE</scope>
</reference>
<evidence type="ECO:0000313" key="2">
    <source>
        <dbReference type="EMBL" id="CAD8160147.1"/>
    </source>
</evidence>
<sequence>MHSQTITLIFYLYLNYQYNHKQEIQLLSKQSCLQIYFIITNFSNWLQQYYNCIRIKERKSKIDYSLLGHNFDANCLKLAKFWNYLISGGRDSKILFWPITLSSIQNGYQNLFFISTLLICLIMNSKEDLLISAGLDQTIHISKKNNATQFWKFSQVIKEHNEIVINIYQQQCKFDNILFYLKEQIYEQYNIWIKLNFTNDQKEFNRASGLLNKRLFQKFMDIGQVLQQIIYLYFNLTICKKCGFLRFQMIYLKRQNYSCKKWLYRFWSVLPHIVHLIQQHYLSQKWQLHSFDQI</sequence>
<keyword evidence="3" id="KW-1185">Reference proteome</keyword>
<dbReference type="EMBL" id="CAJJDP010000038">
    <property type="protein sequence ID" value="CAD8160147.1"/>
    <property type="molecule type" value="Genomic_DNA"/>
</dbReference>
<evidence type="ECO:0000313" key="3">
    <source>
        <dbReference type="Proteomes" id="UP000683925"/>
    </source>
</evidence>
<evidence type="ECO:0000256" key="1">
    <source>
        <dbReference type="PROSITE-ProRule" id="PRU00221"/>
    </source>
</evidence>
<comment type="caution">
    <text evidence="2">The sequence shown here is derived from an EMBL/GenBank/DDBJ whole genome shotgun (WGS) entry which is preliminary data.</text>
</comment>
<organism evidence="2 3">
    <name type="scientific">Paramecium octaurelia</name>
    <dbReference type="NCBI Taxonomy" id="43137"/>
    <lineage>
        <taxon>Eukaryota</taxon>
        <taxon>Sar</taxon>
        <taxon>Alveolata</taxon>
        <taxon>Ciliophora</taxon>
        <taxon>Intramacronucleata</taxon>
        <taxon>Oligohymenophorea</taxon>
        <taxon>Peniculida</taxon>
        <taxon>Parameciidae</taxon>
        <taxon>Paramecium</taxon>
    </lineage>
</organism>
<feature type="repeat" description="WD" evidence="1">
    <location>
        <begin position="66"/>
        <end position="97"/>
    </location>
</feature>
<protein>
    <submittedName>
        <fullName evidence="2">Uncharacterized protein</fullName>
    </submittedName>
</protein>
<name>A0A8S1U8E2_PAROT</name>